<dbReference type="Pfam" id="PF00027">
    <property type="entry name" value="cNMP_binding"/>
    <property type="match status" value="1"/>
</dbReference>
<dbReference type="Gene3D" id="1.10.10.10">
    <property type="entry name" value="Winged helix-like DNA-binding domain superfamily/Winged helix DNA-binding domain"/>
    <property type="match status" value="1"/>
</dbReference>
<dbReference type="FunFam" id="1.10.10.10:FF:000028">
    <property type="entry name" value="Fumarate/nitrate reduction transcriptional regulator Fnr"/>
    <property type="match status" value="1"/>
</dbReference>
<dbReference type="GO" id="GO:0003700">
    <property type="term" value="F:DNA-binding transcription factor activity"/>
    <property type="evidence" value="ECO:0007669"/>
    <property type="project" value="TreeGrafter"/>
</dbReference>
<dbReference type="PANTHER" id="PTHR24567:SF75">
    <property type="entry name" value="FUMARATE AND NITRATE REDUCTION REGULATORY PROTEIN"/>
    <property type="match status" value="1"/>
</dbReference>
<evidence type="ECO:0000256" key="1">
    <source>
        <dbReference type="ARBA" id="ARBA00023015"/>
    </source>
</evidence>
<dbReference type="InterPro" id="IPR036388">
    <property type="entry name" value="WH-like_DNA-bd_sf"/>
</dbReference>
<dbReference type="EMBL" id="MCRI01000001">
    <property type="protein sequence ID" value="ODN68324.1"/>
    <property type="molecule type" value="Genomic_DNA"/>
</dbReference>
<dbReference type="STRING" id="291169.A9E74_00297"/>
<dbReference type="InterPro" id="IPR012318">
    <property type="entry name" value="HTH_CRP"/>
</dbReference>
<keyword evidence="2" id="KW-0238">DNA-binding</keyword>
<dbReference type="SUPFAM" id="SSF46785">
    <property type="entry name" value="Winged helix' DNA-binding domain"/>
    <property type="match status" value="1"/>
</dbReference>
<sequence>MVSDFFMDNKMTQAQMITPLFQDLAKVEHHHQLACQSCALYRLCLPLGLHRDDLSKLDEIIKRSAGFKRHQILFEPASTFKTIFVVRSGSFKTTISAADGREQVTSFYFPGEFIGMDAIYQQRYLSTARALEASSVCELPYERLQEFSATIPELQNQLMTRLSKELSADKNLLLSLGKKTAQEKLISFLLSLSQRFSERGYSAMSFQLTMSRGDIANHLGLAIETVSRLFTQLQEQQLLTTQGKEVTLLDLAALKQHCG</sequence>
<feature type="domain" description="HTH crp-type" evidence="4">
    <location>
        <begin position="179"/>
        <end position="252"/>
    </location>
</feature>
<dbReference type="PRINTS" id="PR00034">
    <property type="entry name" value="HTHCRP"/>
</dbReference>
<dbReference type="CDD" id="cd00092">
    <property type="entry name" value="HTH_CRP"/>
    <property type="match status" value="1"/>
</dbReference>
<gene>
    <name evidence="5" type="primary">anr_1</name>
    <name evidence="5" type="ORF">A9E74_00297</name>
</gene>
<evidence type="ECO:0000313" key="6">
    <source>
        <dbReference type="Proteomes" id="UP000094379"/>
    </source>
</evidence>
<evidence type="ECO:0000259" key="4">
    <source>
        <dbReference type="PROSITE" id="PS51063"/>
    </source>
</evidence>
<dbReference type="PROSITE" id="PS51063">
    <property type="entry name" value="HTH_CRP_2"/>
    <property type="match status" value="1"/>
</dbReference>
<dbReference type="InterPro" id="IPR018490">
    <property type="entry name" value="cNMP-bd_dom_sf"/>
</dbReference>
<accession>A0A1E3GWF1</accession>
<dbReference type="InterPro" id="IPR000595">
    <property type="entry name" value="cNMP-bd_dom"/>
</dbReference>
<keyword evidence="1" id="KW-0805">Transcription regulation</keyword>
<organism evidence="5 6">
    <name type="scientific">Methylophaga muralis</name>
    <dbReference type="NCBI Taxonomy" id="291169"/>
    <lineage>
        <taxon>Bacteria</taxon>
        <taxon>Pseudomonadati</taxon>
        <taxon>Pseudomonadota</taxon>
        <taxon>Gammaproteobacteria</taxon>
        <taxon>Thiotrichales</taxon>
        <taxon>Piscirickettsiaceae</taxon>
        <taxon>Methylophaga</taxon>
    </lineage>
</organism>
<evidence type="ECO:0000256" key="2">
    <source>
        <dbReference type="ARBA" id="ARBA00023125"/>
    </source>
</evidence>
<dbReference type="CDD" id="cd00038">
    <property type="entry name" value="CAP_ED"/>
    <property type="match status" value="1"/>
</dbReference>
<comment type="caution">
    <text evidence="5">The sequence shown here is derived from an EMBL/GenBank/DDBJ whole genome shotgun (WGS) entry which is preliminary data.</text>
</comment>
<protein>
    <submittedName>
        <fullName evidence="5">Transcriptional activator protein Anr</fullName>
    </submittedName>
</protein>
<reference evidence="5 6" key="1">
    <citation type="submission" date="2016-07" db="EMBL/GenBank/DDBJ databases">
        <title>Draft Genome Sequence of Methylophaga muralis Bur 1.</title>
        <authorList>
            <person name="Vasilenko O.V."/>
            <person name="Doronina N.V."/>
            <person name="Shmareva M.N."/>
            <person name="Tarlachkov S.V."/>
            <person name="Mustakhimov I."/>
            <person name="Trotsenko Y.A."/>
        </authorList>
    </citation>
    <scope>NUCLEOTIDE SEQUENCE [LARGE SCALE GENOMIC DNA]</scope>
    <source>
        <strain evidence="5 6">Bur 1</strain>
    </source>
</reference>
<keyword evidence="6" id="KW-1185">Reference proteome</keyword>
<name>A0A1E3GWF1_9GAMM</name>
<dbReference type="NCBIfam" id="NF008365">
    <property type="entry name" value="PRK11161.1"/>
    <property type="match status" value="1"/>
</dbReference>
<proteinExistence type="predicted"/>
<dbReference type="InterPro" id="IPR050397">
    <property type="entry name" value="Env_Response_Regulators"/>
</dbReference>
<dbReference type="InterPro" id="IPR036390">
    <property type="entry name" value="WH_DNA-bd_sf"/>
</dbReference>
<dbReference type="GO" id="GO:0005829">
    <property type="term" value="C:cytosol"/>
    <property type="evidence" value="ECO:0007669"/>
    <property type="project" value="TreeGrafter"/>
</dbReference>
<evidence type="ECO:0000256" key="3">
    <source>
        <dbReference type="ARBA" id="ARBA00023163"/>
    </source>
</evidence>
<dbReference type="Pfam" id="PF13545">
    <property type="entry name" value="HTH_Crp_2"/>
    <property type="match status" value="1"/>
</dbReference>
<dbReference type="Gene3D" id="2.60.120.10">
    <property type="entry name" value="Jelly Rolls"/>
    <property type="match status" value="1"/>
</dbReference>
<dbReference type="PATRIC" id="fig|291169.3.peg.300"/>
<dbReference type="SUPFAM" id="SSF51206">
    <property type="entry name" value="cAMP-binding domain-like"/>
    <property type="match status" value="1"/>
</dbReference>
<evidence type="ECO:0000313" key="5">
    <source>
        <dbReference type="EMBL" id="ODN68324.1"/>
    </source>
</evidence>
<dbReference type="InterPro" id="IPR014710">
    <property type="entry name" value="RmlC-like_jellyroll"/>
</dbReference>
<dbReference type="AlphaFoldDB" id="A0A1E3GWF1"/>
<dbReference type="SMART" id="SM00419">
    <property type="entry name" value="HTH_CRP"/>
    <property type="match status" value="1"/>
</dbReference>
<dbReference type="Proteomes" id="UP000094379">
    <property type="component" value="Unassembled WGS sequence"/>
</dbReference>
<dbReference type="SMART" id="SM00100">
    <property type="entry name" value="cNMP"/>
    <property type="match status" value="1"/>
</dbReference>
<dbReference type="PANTHER" id="PTHR24567">
    <property type="entry name" value="CRP FAMILY TRANSCRIPTIONAL REGULATORY PROTEIN"/>
    <property type="match status" value="1"/>
</dbReference>
<dbReference type="GO" id="GO:0003677">
    <property type="term" value="F:DNA binding"/>
    <property type="evidence" value="ECO:0007669"/>
    <property type="project" value="UniProtKB-KW"/>
</dbReference>
<keyword evidence="3" id="KW-0804">Transcription</keyword>